<dbReference type="InterPro" id="IPR017452">
    <property type="entry name" value="GPCR_Rhodpsn_7TM"/>
</dbReference>
<feature type="compositionally biased region" description="Polar residues" evidence="10">
    <location>
        <begin position="653"/>
        <end position="664"/>
    </location>
</feature>
<evidence type="ECO:0000256" key="4">
    <source>
        <dbReference type="ARBA" id="ARBA00022989"/>
    </source>
</evidence>
<feature type="domain" description="G-protein coupled receptors family 1 profile" evidence="13">
    <location>
        <begin position="168"/>
        <end position="925"/>
    </location>
</feature>
<feature type="compositionally biased region" description="Polar residues" evidence="10">
    <location>
        <begin position="359"/>
        <end position="372"/>
    </location>
</feature>
<evidence type="ECO:0000256" key="6">
    <source>
        <dbReference type="ARBA" id="ARBA00023136"/>
    </source>
</evidence>
<feature type="region of interest" description="Disordered" evidence="10">
    <location>
        <begin position="352"/>
        <end position="372"/>
    </location>
</feature>
<feature type="chain" id="PRO_5044704947" description="G-protein coupled receptors family 1 profile domain-containing protein" evidence="12">
    <location>
        <begin position="23"/>
        <end position="947"/>
    </location>
</feature>
<evidence type="ECO:0000256" key="12">
    <source>
        <dbReference type="SAM" id="SignalP"/>
    </source>
</evidence>
<proteinExistence type="inferred from homology"/>
<dbReference type="SMART" id="SM01381">
    <property type="entry name" value="7TM_GPCR_Srsx"/>
    <property type="match status" value="1"/>
</dbReference>
<feature type="transmembrane region" description="Helical" evidence="11">
    <location>
        <begin position="152"/>
        <end position="178"/>
    </location>
</feature>
<dbReference type="WBParaSite" id="TREG1_98740.1">
    <property type="protein sequence ID" value="TREG1_98740.1"/>
    <property type="gene ID" value="TREG1_98740"/>
</dbReference>
<evidence type="ECO:0000313" key="14">
    <source>
        <dbReference type="Proteomes" id="UP000050795"/>
    </source>
</evidence>
<feature type="transmembrane region" description="Helical" evidence="11">
    <location>
        <begin position="268"/>
        <end position="293"/>
    </location>
</feature>
<feature type="region of interest" description="Disordered" evidence="10">
    <location>
        <begin position="567"/>
        <end position="599"/>
    </location>
</feature>
<evidence type="ECO:0000313" key="15">
    <source>
        <dbReference type="WBParaSite" id="TREG1_98740.1"/>
    </source>
</evidence>
<feature type="signal peptide" evidence="12">
    <location>
        <begin position="1"/>
        <end position="22"/>
    </location>
</feature>
<dbReference type="PANTHER" id="PTHR24247:SF191">
    <property type="entry name" value="MUSCARINIC ACETYLCHOLINE RECEPTOR, B-TYPE, ISOFORM A"/>
    <property type="match status" value="1"/>
</dbReference>
<dbReference type="GO" id="GO:0030425">
    <property type="term" value="C:dendrite"/>
    <property type="evidence" value="ECO:0007669"/>
    <property type="project" value="TreeGrafter"/>
</dbReference>
<dbReference type="GO" id="GO:0007187">
    <property type="term" value="P:G protein-coupled receptor signaling pathway, coupled to cyclic nucleotide second messenger"/>
    <property type="evidence" value="ECO:0007669"/>
    <property type="project" value="TreeGrafter"/>
</dbReference>
<dbReference type="InterPro" id="IPR000276">
    <property type="entry name" value="GPCR_Rhodpsn"/>
</dbReference>
<dbReference type="Pfam" id="PF00001">
    <property type="entry name" value="7tm_1"/>
    <property type="match status" value="2"/>
</dbReference>
<evidence type="ECO:0000256" key="11">
    <source>
        <dbReference type="SAM" id="Phobius"/>
    </source>
</evidence>
<dbReference type="Gene3D" id="1.20.1070.10">
    <property type="entry name" value="Rhodopsin 7-helix transmembrane proteins"/>
    <property type="match status" value="2"/>
</dbReference>
<evidence type="ECO:0000256" key="10">
    <source>
        <dbReference type="SAM" id="MobiDB-lite"/>
    </source>
</evidence>
<dbReference type="Proteomes" id="UP000050795">
    <property type="component" value="Unassembled WGS sequence"/>
</dbReference>
<dbReference type="PRINTS" id="PR00237">
    <property type="entry name" value="GPCRRHODOPSN"/>
</dbReference>
<evidence type="ECO:0000256" key="3">
    <source>
        <dbReference type="ARBA" id="ARBA00022692"/>
    </source>
</evidence>
<sequence length="947" mass="106864">MKCLLYFLQNILFSFLSVQCDAVYNVKSENVLQLLGDNVKISQLKQSIDVSPDYLKWSENQQKYFTSMKNNGVPRSAVYKSQASTTPSDQAFITSQNSLPINNKRTFKQAAVVQINNTTTNDQKTTTGFNNAESNEINTTASTVVYSGPVSVILGLLTVIVSFITIFGNILVLTSFFVERALRTASNYFLASLAVTDVLIGLFSMNFYTLYLILGRWPLGRLSCDLWLSLDYTACLTSQYTVLIITIDRFCSVHMPAKYRNWRTDRKVLILVAITWIIPSSVFFTTIMGWPYFNTSVSPRRSDECYAEFSNDPVFNTIFTVCYFWITLCVMLGLYVGIYRVAADLQRRSDEKRNRVSGLITTNTQNGKSNKQMKINSQINPLQNANQKGTNIHTYPNSSSLGCPGDSSGFDSDEGKLNPVKSNVLSKTNKTAEKRKVYSQSKRHNVTQPITESQIQHSISPFQKIEARCDVLPGVLENVRIIPPKPKVNDSSKPMSDNFNDSAEGDIGYILPASVMLNEGVGLMISSPVLTDDDSGLEVNYYHPVMSKLKKESSTSEFFDFLNEDETDAKTKKQDQISGQKKESKRGENNQSGTDQEYQNRVMEQFKQRLAALNNQTMKNRAPNCIKSNDQPTNVSLSKSKLTTNHSRLTLNTSNFSESTSSKGTENTTNNLCNNNNNENRTVNCVTNQKTQFSSSNIEGSNSTDADGNLQSPLFANNSSPIWKSRPVCCDGIASAPCSIKSYQCFNRRKQSDECISQQICVICMSQQQQQQQDSDTLQSSSSYGDFTSPVVCDEKCLCHSQTYTHNDNSAKVSIGTRLLYYLKTLKFKSPSVNIIEQVKKSLIRRKSKQVIERGRRENRARKALRTITFIMGAFVICWTPYHILIMIKGICDDIQQKYTCVNEIFYSVTYWLCYMNSPINPFCYALANAQFKKTFLRIFHGDFRRL</sequence>
<keyword evidence="3 9" id="KW-0812">Transmembrane</keyword>
<dbReference type="PANTHER" id="PTHR24247">
    <property type="entry name" value="5-HYDROXYTRYPTAMINE RECEPTOR"/>
    <property type="match status" value="1"/>
</dbReference>
<dbReference type="AlphaFoldDB" id="A0AA85KI11"/>
<dbReference type="PROSITE" id="PS00237">
    <property type="entry name" value="G_PROTEIN_RECEP_F1_1"/>
    <property type="match status" value="1"/>
</dbReference>
<evidence type="ECO:0000256" key="7">
    <source>
        <dbReference type="ARBA" id="ARBA00023170"/>
    </source>
</evidence>
<feature type="compositionally biased region" description="Polar residues" evidence="10">
    <location>
        <begin position="420"/>
        <end position="429"/>
    </location>
</feature>
<evidence type="ECO:0000256" key="9">
    <source>
        <dbReference type="RuleBase" id="RU000688"/>
    </source>
</evidence>
<dbReference type="GO" id="GO:0004993">
    <property type="term" value="F:G protein-coupled serotonin receptor activity"/>
    <property type="evidence" value="ECO:0007669"/>
    <property type="project" value="TreeGrafter"/>
</dbReference>
<reference evidence="15 16" key="2">
    <citation type="submission" date="2023-11" db="UniProtKB">
        <authorList>
            <consortium name="WormBaseParasite"/>
        </authorList>
    </citation>
    <scope>IDENTIFICATION</scope>
</reference>
<dbReference type="GO" id="GO:0007197">
    <property type="term" value="P:adenylate cyclase-inhibiting G protein-coupled acetylcholine receptor signaling pathway"/>
    <property type="evidence" value="ECO:0007669"/>
    <property type="project" value="TreeGrafter"/>
</dbReference>
<accession>A0AA85KI11</accession>
<comment type="similarity">
    <text evidence="9">Belongs to the G-protein coupled receptor 1 family.</text>
</comment>
<feature type="transmembrane region" description="Helical" evidence="11">
    <location>
        <begin position="226"/>
        <end position="247"/>
    </location>
</feature>
<keyword evidence="5 9" id="KW-0297">G-protein coupled receptor</keyword>
<evidence type="ECO:0000256" key="8">
    <source>
        <dbReference type="ARBA" id="ARBA00023224"/>
    </source>
</evidence>
<evidence type="ECO:0000256" key="5">
    <source>
        <dbReference type="ARBA" id="ARBA00023040"/>
    </source>
</evidence>
<keyword evidence="7 9" id="KW-0675">Receptor</keyword>
<feature type="region of interest" description="Disordered" evidence="10">
    <location>
        <begin position="653"/>
        <end position="674"/>
    </location>
</feature>
<name>A0AA85KI11_TRIRE</name>
<feature type="compositionally biased region" description="Low complexity" evidence="10">
    <location>
        <begin position="665"/>
        <end position="674"/>
    </location>
</feature>
<reference evidence="14" key="1">
    <citation type="submission" date="2022-06" db="EMBL/GenBank/DDBJ databases">
        <authorList>
            <person name="Berger JAMES D."/>
            <person name="Berger JAMES D."/>
        </authorList>
    </citation>
    <scope>NUCLEOTIDE SEQUENCE [LARGE SCALE GENOMIC DNA]</scope>
</reference>
<dbReference type="GO" id="GO:0016907">
    <property type="term" value="F:G protein-coupled acetylcholine receptor activity"/>
    <property type="evidence" value="ECO:0007669"/>
    <property type="project" value="TreeGrafter"/>
</dbReference>
<dbReference type="WBParaSite" id="TREG1_98740.2">
    <property type="protein sequence ID" value="TREG1_98740.2"/>
    <property type="gene ID" value="TREG1_98740"/>
</dbReference>
<evidence type="ECO:0000259" key="13">
    <source>
        <dbReference type="PROSITE" id="PS50262"/>
    </source>
</evidence>
<organism evidence="14 16">
    <name type="scientific">Trichobilharzia regenti</name>
    <name type="common">Nasal bird schistosome</name>
    <dbReference type="NCBI Taxonomy" id="157069"/>
    <lineage>
        <taxon>Eukaryota</taxon>
        <taxon>Metazoa</taxon>
        <taxon>Spiralia</taxon>
        <taxon>Lophotrochozoa</taxon>
        <taxon>Platyhelminthes</taxon>
        <taxon>Trematoda</taxon>
        <taxon>Digenea</taxon>
        <taxon>Strigeidida</taxon>
        <taxon>Schistosomatoidea</taxon>
        <taxon>Schistosomatidae</taxon>
        <taxon>Trichobilharzia</taxon>
    </lineage>
</organism>
<feature type="transmembrane region" description="Helical" evidence="11">
    <location>
        <begin position="190"/>
        <end position="214"/>
    </location>
</feature>
<keyword evidence="6 11" id="KW-0472">Membrane</keyword>
<feature type="compositionally biased region" description="Polar residues" evidence="10">
    <location>
        <begin position="589"/>
        <end position="599"/>
    </location>
</feature>
<protein>
    <recommendedName>
        <fullName evidence="13">G-protein coupled receptors family 1 profile domain-containing protein</fullName>
    </recommendedName>
</protein>
<keyword evidence="4 11" id="KW-1133">Transmembrane helix</keyword>
<keyword evidence="14" id="KW-1185">Reference proteome</keyword>
<feature type="transmembrane region" description="Helical" evidence="11">
    <location>
        <begin position="864"/>
        <end position="882"/>
    </location>
</feature>
<dbReference type="SUPFAM" id="SSF81321">
    <property type="entry name" value="Family A G protein-coupled receptor-like"/>
    <property type="match status" value="2"/>
</dbReference>
<keyword evidence="2" id="KW-1003">Cell membrane</keyword>
<evidence type="ECO:0000256" key="1">
    <source>
        <dbReference type="ARBA" id="ARBA00004651"/>
    </source>
</evidence>
<feature type="region of interest" description="Disordered" evidence="10">
    <location>
        <begin position="403"/>
        <end position="454"/>
    </location>
</feature>
<keyword evidence="12" id="KW-0732">Signal</keyword>
<feature type="transmembrane region" description="Helical" evidence="11">
    <location>
        <begin position="313"/>
        <end position="338"/>
    </location>
</feature>
<evidence type="ECO:0000313" key="16">
    <source>
        <dbReference type="WBParaSite" id="TREG1_98740.2"/>
    </source>
</evidence>
<comment type="subcellular location">
    <subcellularLocation>
        <location evidence="1">Cell membrane</location>
        <topology evidence="1">Multi-pass membrane protein</topology>
    </subcellularLocation>
</comment>
<dbReference type="GO" id="GO:0045202">
    <property type="term" value="C:synapse"/>
    <property type="evidence" value="ECO:0007669"/>
    <property type="project" value="TreeGrafter"/>
</dbReference>
<dbReference type="PROSITE" id="PS50262">
    <property type="entry name" value="G_PROTEIN_RECEP_F1_2"/>
    <property type="match status" value="1"/>
</dbReference>
<dbReference type="GO" id="GO:0005886">
    <property type="term" value="C:plasma membrane"/>
    <property type="evidence" value="ECO:0007669"/>
    <property type="project" value="UniProtKB-SubCell"/>
</dbReference>
<feature type="compositionally biased region" description="Basic and acidic residues" evidence="10">
    <location>
        <begin position="568"/>
        <end position="588"/>
    </location>
</feature>
<evidence type="ECO:0000256" key="2">
    <source>
        <dbReference type="ARBA" id="ARBA00022475"/>
    </source>
</evidence>
<keyword evidence="8 9" id="KW-0807">Transducer</keyword>